<keyword evidence="3 5" id="KW-0067">ATP-binding</keyword>
<evidence type="ECO:0000313" key="6">
    <source>
        <dbReference type="Proteomes" id="UP001501303"/>
    </source>
</evidence>
<dbReference type="EMBL" id="BAAAMJ010000058">
    <property type="protein sequence ID" value="GAA1930546.1"/>
    <property type="molecule type" value="Genomic_DNA"/>
</dbReference>
<protein>
    <submittedName>
        <fullName evidence="5">ABC transporter ATP-binding protein</fullName>
    </submittedName>
</protein>
<dbReference type="SMART" id="SM00382">
    <property type="entry name" value="AAA"/>
    <property type="match status" value="1"/>
</dbReference>
<evidence type="ECO:0000313" key="5">
    <source>
        <dbReference type="EMBL" id="GAA1930546.1"/>
    </source>
</evidence>
<dbReference type="Pfam" id="PF00005">
    <property type="entry name" value="ABC_tran"/>
    <property type="match status" value="1"/>
</dbReference>
<dbReference type="SUPFAM" id="SSF52540">
    <property type="entry name" value="P-loop containing nucleoside triphosphate hydrolases"/>
    <property type="match status" value="1"/>
</dbReference>
<dbReference type="GO" id="GO:0005524">
    <property type="term" value="F:ATP binding"/>
    <property type="evidence" value="ECO:0007669"/>
    <property type="project" value="UniProtKB-KW"/>
</dbReference>
<keyword evidence="1" id="KW-0813">Transport</keyword>
<keyword evidence="6" id="KW-1185">Reference proteome</keyword>
<name>A0ABP5B4I6_9ACTN</name>
<sequence>MNTTFSDGSLPAVRLSGVRRTFVTGRRPVVALDSVTVTFRTGTFTAVMGPSGSGKSTLLQCAAGLDRPDSGSVVLGNQEITGLREKQLTRFRRENIGFVFQAFNLLPALTVADNVGLPLRLAGAKPGRDRIDQVLARVGLADRRGQRPAELSGGQQQRVAIARALITEPTVIFGDEPTGSLDTRSAREILLLLREAVHEAGRTTVIVTHDPVAASMADRTVFLADGRIVDDMKGASADTIAERMTHLGAWSASPRAGEGVGRC</sequence>
<dbReference type="InterPro" id="IPR003439">
    <property type="entry name" value="ABC_transporter-like_ATP-bd"/>
</dbReference>
<dbReference type="PANTHER" id="PTHR24220">
    <property type="entry name" value="IMPORT ATP-BINDING PROTEIN"/>
    <property type="match status" value="1"/>
</dbReference>
<gene>
    <name evidence="5" type="ORF">GCM10009716_42490</name>
</gene>
<dbReference type="PANTHER" id="PTHR24220:SF685">
    <property type="entry name" value="ABC TRANSPORTER RELATED"/>
    <property type="match status" value="1"/>
</dbReference>
<dbReference type="Proteomes" id="UP001501303">
    <property type="component" value="Unassembled WGS sequence"/>
</dbReference>
<feature type="domain" description="ABC transporter" evidence="4">
    <location>
        <begin position="13"/>
        <end position="250"/>
    </location>
</feature>
<dbReference type="PROSITE" id="PS50893">
    <property type="entry name" value="ABC_TRANSPORTER_2"/>
    <property type="match status" value="1"/>
</dbReference>
<organism evidence="5 6">
    <name type="scientific">Streptomyces sodiiphilus</name>
    <dbReference type="NCBI Taxonomy" id="226217"/>
    <lineage>
        <taxon>Bacteria</taxon>
        <taxon>Bacillati</taxon>
        <taxon>Actinomycetota</taxon>
        <taxon>Actinomycetes</taxon>
        <taxon>Kitasatosporales</taxon>
        <taxon>Streptomycetaceae</taxon>
        <taxon>Streptomyces</taxon>
    </lineage>
</organism>
<evidence type="ECO:0000256" key="1">
    <source>
        <dbReference type="ARBA" id="ARBA00022448"/>
    </source>
</evidence>
<evidence type="ECO:0000259" key="4">
    <source>
        <dbReference type="PROSITE" id="PS50893"/>
    </source>
</evidence>
<dbReference type="InterPro" id="IPR017911">
    <property type="entry name" value="MacB-like_ATP-bd"/>
</dbReference>
<dbReference type="RefSeq" id="WP_344265137.1">
    <property type="nucleotide sequence ID" value="NZ_BAAAMJ010000058.1"/>
</dbReference>
<proteinExistence type="predicted"/>
<dbReference type="InterPro" id="IPR003593">
    <property type="entry name" value="AAA+_ATPase"/>
</dbReference>
<reference evidence="6" key="1">
    <citation type="journal article" date="2019" name="Int. J. Syst. Evol. Microbiol.">
        <title>The Global Catalogue of Microorganisms (GCM) 10K type strain sequencing project: providing services to taxonomists for standard genome sequencing and annotation.</title>
        <authorList>
            <consortium name="The Broad Institute Genomics Platform"/>
            <consortium name="The Broad Institute Genome Sequencing Center for Infectious Disease"/>
            <person name="Wu L."/>
            <person name="Ma J."/>
        </authorList>
    </citation>
    <scope>NUCLEOTIDE SEQUENCE [LARGE SCALE GENOMIC DNA]</scope>
    <source>
        <strain evidence="6">JCM 13581</strain>
    </source>
</reference>
<dbReference type="Gene3D" id="3.40.50.300">
    <property type="entry name" value="P-loop containing nucleotide triphosphate hydrolases"/>
    <property type="match status" value="1"/>
</dbReference>
<evidence type="ECO:0000256" key="2">
    <source>
        <dbReference type="ARBA" id="ARBA00022741"/>
    </source>
</evidence>
<dbReference type="InterPro" id="IPR027417">
    <property type="entry name" value="P-loop_NTPase"/>
</dbReference>
<comment type="caution">
    <text evidence="5">The sequence shown here is derived from an EMBL/GenBank/DDBJ whole genome shotgun (WGS) entry which is preliminary data.</text>
</comment>
<keyword evidence="2" id="KW-0547">Nucleotide-binding</keyword>
<dbReference type="InterPro" id="IPR015854">
    <property type="entry name" value="ABC_transpr_LolD-like"/>
</dbReference>
<dbReference type="InterPro" id="IPR017871">
    <property type="entry name" value="ABC_transporter-like_CS"/>
</dbReference>
<accession>A0ABP5B4I6</accession>
<dbReference type="CDD" id="cd03255">
    <property type="entry name" value="ABC_MJ0796_LolCDE_FtsE"/>
    <property type="match status" value="1"/>
</dbReference>
<evidence type="ECO:0000256" key="3">
    <source>
        <dbReference type="ARBA" id="ARBA00022840"/>
    </source>
</evidence>
<dbReference type="PROSITE" id="PS00211">
    <property type="entry name" value="ABC_TRANSPORTER_1"/>
    <property type="match status" value="1"/>
</dbReference>